<dbReference type="Gene3D" id="3.40.50.1820">
    <property type="entry name" value="alpha/beta hydrolase"/>
    <property type="match status" value="1"/>
</dbReference>
<evidence type="ECO:0000256" key="1">
    <source>
        <dbReference type="ARBA" id="ARBA00005598"/>
    </source>
</evidence>
<evidence type="ECO:0000259" key="6">
    <source>
        <dbReference type="PROSITE" id="PS50002"/>
    </source>
</evidence>
<dbReference type="Gene3D" id="2.30.30.40">
    <property type="entry name" value="SH3 Domains"/>
    <property type="match status" value="1"/>
</dbReference>
<proteinExistence type="inferred from homology"/>
<sequence length="495" mass="55944">SFIFKSVPPGYVEPLLYNQPSFLREFEDNVETPFGTVHCSMTGIPKENRPVILTFHDIGLNYKTCFDGFFSHEDMQEITRHFAVCHVNAPGQQECASTLPTGYTYPSMDQLAETLPIVLKHFKVAACILIDQLSSRGSLLYIYLLQLNHPDLVEGLVLINVNAQAEGWMDWATHKFSGLTHAVPDMVISHLFGKEEIHNNHDLIATFRHHITTRINQTNLQHFVKSYNSRRHLDIERPSAGGTVNVKTLKCPALLVVGDSSPAVDAVMADCGGLPQVDQPAKLAEAFKYFIQGLGYMKDKDTAVALSDYPPPDVCEPLFHIGDWLKLVSDEGYWWKVYSLQTREENFIPHSHVAKVYHGWLFEGVEREKAEELLRLPGNRVGSFMIRVSTRGMYALSVRHRVVMHYRIFRLPNNWYFISPRLTFQCLEDLVSHYSDIADGLCCVLTGPCLAAPDLSQSLPSPPKINKSPCDRGAQTSAYNWIYGSNMYTTEKNCT</sequence>
<dbReference type="AlphaFoldDB" id="A0AAR2K3W6"/>
<evidence type="ECO:0000313" key="8">
    <source>
        <dbReference type="Proteomes" id="UP001501920"/>
    </source>
</evidence>
<dbReference type="InterPro" id="IPR000980">
    <property type="entry name" value="SH2"/>
</dbReference>
<dbReference type="PRINTS" id="PR00401">
    <property type="entry name" value="SH2DOMAIN"/>
</dbReference>
<evidence type="ECO:0000256" key="4">
    <source>
        <dbReference type="PROSITE-ProRule" id="PRU00192"/>
    </source>
</evidence>
<dbReference type="SMART" id="SM00252">
    <property type="entry name" value="SH2"/>
    <property type="match status" value="1"/>
</dbReference>
<dbReference type="PANTHER" id="PTHR11034">
    <property type="entry name" value="N-MYC DOWNSTREAM REGULATED"/>
    <property type="match status" value="1"/>
</dbReference>
<organism evidence="7 8">
    <name type="scientific">Pygocentrus nattereri</name>
    <name type="common">Red-bellied piranha</name>
    <dbReference type="NCBI Taxonomy" id="42514"/>
    <lineage>
        <taxon>Eukaryota</taxon>
        <taxon>Metazoa</taxon>
        <taxon>Chordata</taxon>
        <taxon>Craniata</taxon>
        <taxon>Vertebrata</taxon>
        <taxon>Euteleostomi</taxon>
        <taxon>Actinopterygii</taxon>
        <taxon>Neopterygii</taxon>
        <taxon>Teleostei</taxon>
        <taxon>Ostariophysi</taxon>
        <taxon>Characiformes</taxon>
        <taxon>Characoidei</taxon>
        <taxon>Pygocentrus</taxon>
    </lineage>
</organism>
<evidence type="ECO:0000259" key="5">
    <source>
        <dbReference type="PROSITE" id="PS50001"/>
    </source>
</evidence>
<dbReference type="InterPro" id="IPR004142">
    <property type="entry name" value="NDRG"/>
</dbReference>
<dbReference type="SMART" id="SM00326">
    <property type="entry name" value="SH3"/>
    <property type="match status" value="1"/>
</dbReference>
<reference evidence="7" key="3">
    <citation type="submission" date="2025-09" db="UniProtKB">
        <authorList>
            <consortium name="Ensembl"/>
        </authorList>
    </citation>
    <scope>IDENTIFICATION</scope>
</reference>
<dbReference type="Pfam" id="PF00017">
    <property type="entry name" value="SH2"/>
    <property type="match status" value="1"/>
</dbReference>
<dbReference type="Ensembl" id="ENSPNAT00000084539.1">
    <property type="protein sequence ID" value="ENSPNAP00000056811.1"/>
    <property type="gene ID" value="ENSPNAG00000028538.2"/>
</dbReference>
<protein>
    <submittedName>
        <fullName evidence="7">Src like adaptor</fullName>
    </submittedName>
</protein>
<evidence type="ECO:0000256" key="3">
    <source>
        <dbReference type="PROSITE-ProRule" id="PRU00191"/>
    </source>
</evidence>
<dbReference type="InterPro" id="IPR001452">
    <property type="entry name" value="SH3_domain"/>
</dbReference>
<name>A0AAR2K3W6_PYGNA</name>
<feature type="domain" description="SH2" evidence="5">
    <location>
        <begin position="360"/>
        <end position="449"/>
    </location>
</feature>
<evidence type="ECO:0000313" key="7">
    <source>
        <dbReference type="Ensembl" id="ENSPNAP00000056811.1"/>
    </source>
</evidence>
<comment type="similarity">
    <text evidence="1">Belongs to the NDRG family.</text>
</comment>
<keyword evidence="3" id="KW-0727">SH2 domain</keyword>
<evidence type="ECO:0000256" key="2">
    <source>
        <dbReference type="ARBA" id="ARBA00022443"/>
    </source>
</evidence>
<dbReference type="SUPFAM" id="SSF53474">
    <property type="entry name" value="alpha/beta-Hydrolases"/>
    <property type="match status" value="1"/>
</dbReference>
<dbReference type="Proteomes" id="UP001501920">
    <property type="component" value="Chromosome 3"/>
</dbReference>
<reference evidence="7" key="2">
    <citation type="submission" date="2025-08" db="UniProtKB">
        <authorList>
            <consortium name="Ensembl"/>
        </authorList>
    </citation>
    <scope>IDENTIFICATION</scope>
</reference>
<dbReference type="PROSITE" id="PS50002">
    <property type="entry name" value="SH3"/>
    <property type="match status" value="1"/>
</dbReference>
<dbReference type="InterPro" id="IPR029058">
    <property type="entry name" value="AB_hydrolase_fold"/>
</dbReference>
<keyword evidence="8" id="KW-1185">Reference proteome</keyword>
<dbReference type="PROSITE" id="PS50001">
    <property type="entry name" value="SH2"/>
    <property type="match status" value="1"/>
</dbReference>
<keyword evidence="2 4" id="KW-0728">SH3 domain</keyword>
<dbReference type="Pfam" id="PF03096">
    <property type="entry name" value="Ndr"/>
    <property type="match status" value="1"/>
</dbReference>
<reference evidence="7 8" key="1">
    <citation type="submission" date="2020-10" db="EMBL/GenBank/DDBJ databases">
        <title>Pygocentrus nattereri (red-bellied piranha) genome, fPygNat1, primary haplotype.</title>
        <authorList>
            <person name="Myers G."/>
            <person name="Meyer A."/>
            <person name="Karagic N."/>
            <person name="Pippel M."/>
            <person name="Winkler S."/>
            <person name="Tracey A."/>
            <person name="Wood J."/>
            <person name="Formenti G."/>
            <person name="Howe K."/>
            <person name="Fedrigo O."/>
            <person name="Jarvis E.D."/>
        </authorList>
    </citation>
    <scope>NUCLEOTIDE SEQUENCE [LARGE SCALE GENOMIC DNA]</scope>
</reference>
<dbReference type="FunFam" id="3.30.505.10:FF:000039">
    <property type="entry name" value="src-like-adapter isoform X1"/>
    <property type="match status" value="1"/>
</dbReference>
<feature type="domain" description="SH3" evidence="6">
    <location>
        <begin position="298"/>
        <end position="358"/>
    </location>
</feature>
<dbReference type="SUPFAM" id="SSF55550">
    <property type="entry name" value="SH2 domain"/>
    <property type="match status" value="1"/>
</dbReference>
<dbReference type="InterPro" id="IPR036860">
    <property type="entry name" value="SH2_dom_sf"/>
</dbReference>
<dbReference type="Gene3D" id="3.30.505.10">
    <property type="entry name" value="SH2 domain"/>
    <property type="match status" value="1"/>
</dbReference>
<accession>A0AAR2K3W6</accession>
<dbReference type="GeneTree" id="ENSGT00950000182872"/>